<reference evidence="1 2" key="1">
    <citation type="submission" date="2016-01" db="EMBL/GenBank/DDBJ databases">
        <authorList>
            <person name="Oliw E.H."/>
        </authorList>
    </citation>
    <scope>NUCLEOTIDE SEQUENCE [LARGE SCALE GENOMIC DNA]</scope>
    <source>
        <strain evidence="1 2">DY10</strain>
    </source>
</reference>
<name>A0A1P9WW02_9BACT</name>
<dbReference type="RefSeq" id="WP_077130944.1">
    <property type="nucleotide sequence ID" value="NZ_CP014263.1"/>
</dbReference>
<dbReference type="EMBL" id="CP014263">
    <property type="protein sequence ID" value="AQG79510.1"/>
    <property type="molecule type" value="Genomic_DNA"/>
</dbReference>
<gene>
    <name evidence="1" type="ORF">AWR27_09370</name>
</gene>
<sequence>MSFQNLLATLTALGLGAILTKFFEYASDRQKTKEQTKHDFKQTRYKAIILLMYSLLDFEKQNKMLQQNNRHFTDKTELWEELKAEWTNMTLYASDNVVRAMKQFLREPTLDSYNVTTLAMRKDLYNIKTKLTLEDLRLD</sequence>
<proteinExistence type="predicted"/>
<keyword evidence="2" id="KW-1185">Reference proteome</keyword>
<dbReference type="KEGG" id="smon:AWR27_09370"/>
<evidence type="ECO:0000313" key="1">
    <source>
        <dbReference type="EMBL" id="AQG79510.1"/>
    </source>
</evidence>
<organism evidence="1 2">
    <name type="scientific">Spirosoma montaniterrae</name>
    <dbReference type="NCBI Taxonomy" id="1178516"/>
    <lineage>
        <taxon>Bacteria</taxon>
        <taxon>Pseudomonadati</taxon>
        <taxon>Bacteroidota</taxon>
        <taxon>Cytophagia</taxon>
        <taxon>Cytophagales</taxon>
        <taxon>Cytophagaceae</taxon>
        <taxon>Spirosoma</taxon>
    </lineage>
</organism>
<dbReference type="Proteomes" id="UP000187941">
    <property type="component" value="Chromosome"/>
</dbReference>
<accession>A0A1P9WW02</accession>
<dbReference type="AlphaFoldDB" id="A0A1P9WW02"/>
<protein>
    <submittedName>
        <fullName evidence="1">Uncharacterized protein</fullName>
    </submittedName>
</protein>
<evidence type="ECO:0000313" key="2">
    <source>
        <dbReference type="Proteomes" id="UP000187941"/>
    </source>
</evidence>
<dbReference type="OrthoDB" id="9553933at2"/>